<dbReference type="PROSITE" id="PS00166">
    <property type="entry name" value="ENOYL_COA_HYDRATASE"/>
    <property type="match status" value="1"/>
</dbReference>
<evidence type="ECO:0000256" key="4">
    <source>
        <dbReference type="RuleBase" id="RU003707"/>
    </source>
</evidence>
<reference evidence="6 8" key="2">
    <citation type="submission" date="2016-10" db="EMBL/GenBank/DDBJ databases">
        <authorList>
            <person name="de Groot N.N."/>
        </authorList>
    </citation>
    <scope>NUCLEOTIDE SEQUENCE [LARGE SCALE GENOMIC DNA]</scope>
    <source>
        <strain evidence="6 8">DSM 381</strain>
    </source>
</reference>
<organism evidence="6 8">
    <name type="scientific">Azotobacter beijerinckii</name>
    <dbReference type="NCBI Taxonomy" id="170623"/>
    <lineage>
        <taxon>Bacteria</taxon>
        <taxon>Pseudomonadati</taxon>
        <taxon>Pseudomonadota</taxon>
        <taxon>Gammaproteobacteria</taxon>
        <taxon>Pseudomonadales</taxon>
        <taxon>Pseudomonadaceae</taxon>
        <taxon>Azotobacter</taxon>
    </lineage>
</organism>
<reference evidence="5 7" key="1">
    <citation type="submission" date="2016-10" db="EMBL/GenBank/DDBJ databases">
        <authorList>
            <person name="Varghese N."/>
            <person name="Submissions S."/>
        </authorList>
    </citation>
    <scope>NUCLEOTIDE SEQUENCE [LARGE SCALE GENOMIC DNA]</scope>
    <source>
        <strain evidence="5 7">DSM 282</strain>
    </source>
</reference>
<dbReference type="Pfam" id="PF00378">
    <property type="entry name" value="ECH_1"/>
    <property type="match status" value="1"/>
</dbReference>
<dbReference type="EMBL" id="FOKJ01000034">
    <property type="protein sequence ID" value="SFB32481.1"/>
    <property type="molecule type" value="Genomic_DNA"/>
</dbReference>
<evidence type="ECO:0000313" key="6">
    <source>
        <dbReference type="EMBL" id="SFK43272.1"/>
    </source>
</evidence>
<evidence type="ECO:0000256" key="1">
    <source>
        <dbReference type="ARBA" id="ARBA00023235"/>
    </source>
</evidence>
<protein>
    <submittedName>
        <fullName evidence="6">3-hydroxyacyl-CoA dehydrogenase</fullName>
    </submittedName>
</protein>
<evidence type="ECO:0000313" key="5">
    <source>
        <dbReference type="EMBL" id="SFB32481.1"/>
    </source>
</evidence>
<gene>
    <name evidence="5" type="ORF">SAMN04244571_02253</name>
    <name evidence="6" type="ORF">SAMN04244574_00603</name>
</gene>
<keyword evidence="3" id="KW-0511">Multifunctional enzyme</keyword>
<sequence length="287" mass="30350">MSSPVHLVRQGAIALITVDHPPVNALGQAVRAALLEAFQAVEADDGVQAVVLICNGNTFIAGADIKEFGQPPRAPLLPEVVEAIEAGRKPSVAAIHGSALGGGLEVAMACHYRIARCDARLGLPEVKLGLLPGAGGTQRLPRLVGVARALRMIVGGTPIAAAEAEACGLLDELFEGESQAAGLAFALRLLAERRGPRRTGERNEKLLASDCAELFAAKRREVEETQPNPFSPLRAIAAIEAATLLPLAEGLRRERALFEECLQSPQREALVAAFFAERQARRQNAAC</sequence>
<comment type="similarity">
    <text evidence="4">Belongs to the enoyl-CoA hydratase/isomerase family.</text>
</comment>
<dbReference type="GO" id="GO:0016829">
    <property type="term" value="F:lyase activity"/>
    <property type="evidence" value="ECO:0007669"/>
    <property type="project" value="UniProtKB-KW"/>
</dbReference>
<dbReference type="PANTHER" id="PTHR23309">
    <property type="entry name" value="3-HYDROXYACYL-COA DEHYROGENASE"/>
    <property type="match status" value="1"/>
</dbReference>
<dbReference type="Proteomes" id="UP000198861">
    <property type="component" value="Unassembled WGS sequence"/>
</dbReference>
<evidence type="ECO:0000313" key="7">
    <source>
        <dbReference type="Proteomes" id="UP000198861"/>
    </source>
</evidence>
<name>A0A1I3ZH03_9GAMM</name>
<dbReference type="SUPFAM" id="SSF52096">
    <property type="entry name" value="ClpP/crotonase"/>
    <property type="match status" value="1"/>
</dbReference>
<keyword evidence="2" id="KW-0456">Lyase</keyword>
<dbReference type="CDD" id="cd06558">
    <property type="entry name" value="crotonase-like"/>
    <property type="match status" value="1"/>
</dbReference>
<dbReference type="InterPro" id="IPR001753">
    <property type="entry name" value="Enoyl-CoA_hydra/iso"/>
</dbReference>
<evidence type="ECO:0000256" key="2">
    <source>
        <dbReference type="ARBA" id="ARBA00023239"/>
    </source>
</evidence>
<keyword evidence="1" id="KW-0413">Isomerase</keyword>
<dbReference type="GO" id="GO:0016853">
    <property type="term" value="F:isomerase activity"/>
    <property type="evidence" value="ECO:0007669"/>
    <property type="project" value="UniProtKB-KW"/>
</dbReference>
<dbReference type="Gene3D" id="3.90.226.10">
    <property type="entry name" value="2-enoyl-CoA Hydratase, Chain A, domain 1"/>
    <property type="match status" value="1"/>
</dbReference>
<dbReference type="EMBL" id="FOSX01000005">
    <property type="protein sequence ID" value="SFK43272.1"/>
    <property type="molecule type" value="Genomic_DNA"/>
</dbReference>
<dbReference type="InterPro" id="IPR018376">
    <property type="entry name" value="Enoyl-CoA_hyd/isom_CS"/>
</dbReference>
<proteinExistence type="inferred from homology"/>
<keyword evidence="7" id="KW-1185">Reference proteome</keyword>
<dbReference type="AlphaFoldDB" id="A0A1I3ZH03"/>
<evidence type="ECO:0000256" key="3">
    <source>
        <dbReference type="ARBA" id="ARBA00023268"/>
    </source>
</evidence>
<evidence type="ECO:0000313" key="8">
    <source>
        <dbReference type="Proteomes" id="UP000199579"/>
    </source>
</evidence>
<dbReference type="InterPro" id="IPR029045">
    <property type="entry name" value="ClpP/crotonase-like_dom_sf"/>
</dbReference>
<dbReference type="Proteomes" id="UP000199579">
    <property type="component" value="Unassembled WGS sequence"/>
</dbReference>
<accession>A0A1I3ZH03</accession>